<organism evidence="15 16">
    <name type="scientific">Acinetobacter silvestris</name>
    <dbReference type="NCBI Taxonomy" id="1977882"/>
    <lineage>
        <taxon>Bacteria</taxon>
        <taxon>Pseudomonadati</taxon>
        <taxon>Pseudomonadota</taxon>
        <taxon>Gammaproteobacteria</taxon>
        <taxon>Moraxellales</taxon>
        <taxon>Moraxellaceae</taxon>
        <taxon>Acinetobacter</taxon>
    </lineage>
</organism>
<dbReference type="GO" id="GO:0006535">
    <property type="term" value="P:cysteine biosynthetic process from serine"/>
    <property type="evidence" value="ECO:0007669"/>
    <property type="project" value="UniProtKB-UniRule"/>
</dbReference>
<feature type="binding site" evidence="11">
    <location>
        <position position="87"/>
    </location>
    <ligand>
        <name>pyridoxal 5'-phosphate</name>
        <dbReference type="ChEBI" id="CHEBI:597326"/>
    </ligand>
</feature>
<evidence type="ECO:0000313" key="15">
    <source>
        <dbReference type="EMBL" id="OTG67631.1"/>
    </source>
</evidence>
<comment type="pathway">
    <text evidence="2">Amino-acid biosynthesis; L-cysteine biosynthesis; L-cysteine from L-serine: step 2/2.</text>
</comment>
<dbReference type="OrthoDB" id="9805733at2"/>
<reference evidence="15 16" key="1">
    <citation type="submission" date="2017-04" db="EMBL/GenBank/DDBJ databases">
        <title>High diversity of culturable Acinetobacter species in natural soil and water ecosystems.</title>
        <authorList>
            <person name="Nemec A."/>
            <person name="Radolfova-Krizova L."/>
        </authorList>
    </citation>
    <scope>NUCLEOTIDE SEQUENCE [LARGE SCALE GENOMIC DNA]</scope>
    <source>
        <strain evidence="15 16">ANC 4999</strain>
    </source>
</reference>
<sequence length="332" mass="34883">MATDPNFPKTENLGIAVYSNNAEAIGNTPLVRINRVIQTGATVLAKIESRNPAFSVKDRIGAALISDAEQSGALKQGMHIVEPTSGNTGIALAFVAAAKGYKITLTMPSSMSIERRKVLKALGANLVLTDPAKGMKGAIEEAERLRDAQPAVYFLPQQFENPANPKIHEETTGPEIWAATGGKVDILVAGVGTGGTITGISRYFETVKNQAIYSVAVEPAESAIIGQAKRREALTPGPHKIQGIGANFIPKNLDLDLVDEVIAIPSAEAITFARQIATQEGIFVGISSGAAMAAAAILAKRPENAGKTIVVILPDAGERYLSSVLFDDISAD</sequence>
<keyword evidence="8 11" id="KW-0663">Pyridoxal phosphate</keyword>
<gene>
    <name evidence="15" type="ORF">B9T28_03160</name>
</gene>
<dbReference type="InterPro" id="IPR050214">
    <property type="entry name" value="Cys_Synth/Cystath_Beta-Synth"/>
</dbReference>
<evidence type="ECO:0000256" key="11">
    <source>
        <dbReference type="PIRSR" id="PIRSR605856-50"/>
    </source>
</evidence>
<evidence type="ECO:0000256" key="12">
    <source>
        <dbReference type="PIRSR" id="PIRSR605856-51"/>
    </source>
</evidence>
<dbReference type="InterPro" id="IPR005856">
    <property type="entry name" value="Cys_synth"/>
</dbReference>
<evidence type="ECO:0000259" key="14">
    <source>
        <dbReference type="Pfam" id="PF00291"/>
    </source>
</evidence>
<dbReference type="Pfam" id="PF00291">
    <property type="entry name" value="PALP"/>
    <property type="match status" value="1"/>
</dbReference>
<dbReference type="InterPro" id="IPR036052">
    <property type="entry name" value="TrpB-like_PALP_sf"/>
</dbReference>
<evidence type="ECO:0000256" key="5">
    <source>
        <dbReference type="ARBA" id="ARBA00019371"/>
    </source>
</evidence>
<comment type="similarity">
    <text evidence="3 13">Belongs to the cysteine synthase/cystathionine beta-synthase family.</text>
</comment>
<dbReference type="GO" id="GO:0016846">
    <property type="term" value="F:carbon-sulfur lyase activity"/>
    <property type="evidence" value="ECO:0007669"/>
    <property type="project" value="UniProtKB-ARBA"/>
</dbReference>
<evidence type="ECO:0000313" key="16">
    <source>
        <dbReference type="Proteomes" id="UP000242765"/>
    </source>
</evidence>
<accession>A0A1Y3CKB1</accession>
<evidence type="ECO:0000256" key="4">
    <source>
        <dbReference type="ARBA" id="ARBA00012681"/>
    </source>
</evidence>
<comment type="caution">
    <text evidence="15">The sequence shown here is derived from an EMBL/GenBank/DDBJ whole genome shotgun (WGS) entry which is preliminary data.</text>
</comment>
<feature type="binding site" evidence="11">
    <location>
        <begin position="192"/>
        <end position="196"/>
    </location>
    <ligand>
        <name>pyridoxal 5'-phosphate</name>
        <dbReference type="ChEBI" id="CHEBI:597326"/>
    </ligand>
</feature>
<dbReference type="UniPathway" id="UPA00136">
    <property type="reaction ID" value="UER00200"/>
</dbReference>
<dbReference type="STRING" id="1977882.B9T28_03160"/>
<feature type="domain" description="Tryptophan synthase beta chain-like PALP" evidence="14">
    <location>
        <begin position="24"/>
        <end position="315"/>
    </location>
</feature>
<feature type="binding site" evidence="11">
    <location>
        <position position="287"/>
    </location>
    <ligand>
        <name>pyridoxal 5'-phosphate</name>
        <dbReference type="ChEBI" id="CHEBI:597326"/>
    </ligand>
</feature>
<keyword evidence="9 13" id="KW-0198">Cysteine biosynthesis</keyword>
<comment type="catalytic activity">
    <reaction evidence="10 13">
        <text>O-acetyl-L-serine + hydrogen sulfide = L-cysteine + acetate</text>
        <dbReference type="Rhea" id="RHEA:14829"/>
        <dbReference type="ChEBI" id="CHEBI:29919"/>
        <dbReference type="ChEBI" id="CHEBI:30089"/>
        <dbReference type="ChEBI" id="CHEBI:35235"/>
        <dbReference type="ChEBI" id="CHEBI:58340"/>
        <dbReference type="EC" id="2.5.1.47"/>
    </reaction>
</comment>
<dbReference type="FunFam" id="3.40.50.1100:FF:000006">
    <property type="entry name" value="Cysteine synthase"/>
    <property type="match status" value="1"/>
</dbReference>
<dbReference type="GO" id="GO:0004124">
    <property type="term" value="F:cysteine synthase activity"/>
    <property type="evidence" value="ECO:0007669"/>
    <property type="project" value="UniProtKB-UniRule"/>
</dbReference>
<protein>
    <recommendedName>
        <fullName evidence="5 13">Cysteine synthase</fullName>
        <ecNumber evidence="4 13">2.5.1.47</ecNumber>
    </recommendedName>
</protein>
<dbReference type="EMBL" id="NEGB01000001">
    <property type="protein sequence ID" value="OTG67631.1"/>
    <property type="molecule type" value="Genomic_DNA"/>
</dbReference>
<dbReference type="InterPro" id="IPR001216">
    <property type="entry name" value="P-phosphate_BS"/>
</dbReference>
<dbReference type="AlphaFoldDB" id="A0A1Y3CKB1"/>
<dbReference type="InterPro" id="IPR005859">
    <property type="entry name" value="CysK"/>
</dbReference>
<dbReference type="EC" id="2.5.1.47" evidence="4 13"/>
<keyword evidence="7 13" id="KW-0808">Transferase</keyword>
<comment type="cofactor">
    <cofactor evidence="1 11 13">
        <name>pyridoxal 5'-phosphate</name>
        <dbReference type="ChEBI" id="CHEBI:597326"/>
    </cofactor>
</comment>
<evidence type="ECO:0000256" key="10">
    <source>
        <dbReference type="ARBA" id="ARBA00047931"/>
    </source>
</evidence>
<dbReference type="InterPro" id="IPR001926">
    <property type="entry name" value="TrpB-like_PALP"/>
</dbReference>
<keyword evidence="6 13" id="KW-0028">Amino-acid biosynthesis</keyword>
<dbReference type="PANTHER" id="PTHR10314">
    <property type="entry name" value="CYSTATHIONINE BETA-SYNTHASE"/>
    <property type="match status" value="1"/>
</dbReference>
<dbReference type="Proteomes" id="UP000242765">
    <property type="component" value="Unassembled WGS sequence"/>
</dbReference>
<evidence type="ECO:0000256" key="1">
    <source>
        <dbReference type="ARBA" id="ARBA00001933"/>
    </source>
</evidence>
<dbReference type="NCBIfam" id="TIGR01139">
    <property type="entry name" value="cysK"/>
    <property type="match status" value="1"/>
</dbReference>
<dbReference type="Gene3D" id="3.40.50.1100">
    <property type="match status" value="2"/>
</dbReference>
<dbReference type="PROSITE" id="PS00901">
    <property type="entry name" value="CYS_SYNTHASE"/>
    <property type="match status" value="1"/>
</dbReference>
<name>A0A1Y3CKB1_9GAMM</name>
<evidence type="ECO:0000256" key="3">
    <source>
        <dbReference type="ARBA" id="ARBA00007103"/>
    </source>
</evidence>
<dbReference type="RefSeq" id="WP_086202480.1">
    <property type="nucleotide sequence ID" value="NZ_NEGB01000001.1"/>
</dbReference>
<evidence type="ECO:0000256" key="6">
    <source>
        <dbReference type="ARBA" id="ARBA00022605"/>
    </source>
</evidence>
<keyword evidence="16" id="KW-1185">Reference proteome</keyword>
<evidence type="ECO:0000256" key="7">
    <source>
        <dbReference type="ARBA" id="ARBA00022679"/>
    </source>
</evidence>
<dbReference type="NCBIfam" id="TIGR01136">
    <property type="entry name" value="cysKM"/>
    <property type="match status" value="1"/>
</dbReference>
<evidence type="ECO:0000256" key="2">
    <source>
        <dbReference type="ARBA" id="ARBA00004962"/>
    </source>
</evidence>
<evidence type="ECO:0000256" key="13">
    <source>
        <dbReference type="RuleBase" id="RU003985"/>
    </source>
</evidence>
<evidence type="ECO:0000256" key="9">
    <source>
        <dbReference type="ARBA" id="ARBA00023192"/>
    </source>
</evidence>
<feature type="modified residue" description="N6-(pyridoxal phosphate)lysine" evidence="12">
    <location>
        <position position="57"/>
    </location>
</feature>
<dbReference type="FunFam" id="3.40.50.1100:FF:000002">
    <property type="entry name" value="Cysteine synthase"/>
    <property type="match status" value="1"/>
</dbReference>
<dbReference type="SUPFAM" id="SSF53686">
    <property type="entry name" value="Tryptophan synthase beta subunit-like PLP-dependent enzymes"/>
    <property type="match status" value="1"/>
</dbReference>
<evidence type="ECO:0000256" key="8">
    <source>
        <dbReference type="ARBA" id="ARBA00022898"/>
    </source>
</evidence>
<dbReference type="CDD" id="cd01561">
    <property type="entry name" value="CBS_like"/>
    <property type="match status" value="1"/>
</dbReference>
<proteinExistence type="inferred from homology"/>